<dbReference type="InterPro" id="IPR043502">
    <property type="entry name" value="DNA/RNA_pol_sf"/>
</dbReference>
<dbReference type="Proteomes" id="UP000825002">
    <property type="component" value="Unassembled WGS sequence"/>
</dbReference>
<keyword evidence="4" id="KW-1185">Reference proteome</keyword>
<dbReference type="EMBL" id="JAIFTH010000578">
    <property type="protein sequence ID" value="KAG9509253.1"/>
    <property type="molecule type" value="Genomic_DNA"/>
</dbReference>
<evidence type="ECO:0000313" key="3">
    <source>
        <dbReference type="EMBL" id="KAG9509253.1"/>
    </source>
</evidence>
<dbReference type="PANTHER" id="PTHR37984:SF5">
    <property type="entry name" value="PROTEIN NYNRIN-LIKE"/>
    <property type="match status" value="1"/>
</dbReference>
<dbReference type="InterPro" id="IPR050951">
    <property type="entry name" value="Retrovirus_Pol_polyprotein"/>
</dbReference>
<keyword evidence="1" id="KW-0511">Multifunctional enzyme</keyword>
<organism evidence="3 4">
    <name type="scientific">Fragariocoptes setiger</name>
    <dbReference type="NCBI Taxonomy" id="1670756"/>
    <lineage>
        <taxon>Eukaryota</taxon>
        <taxon>Metazoa</taxon>
        <taxon>Ecdysozoa</taxon>
        <taxon>Arthropoda</taxon>
        <taxon>Chelicerata</taxon>
        <taxon>Arachnida</taxon>
        <taxon>Acari</taxon>
        <taxon>Acariformes</taxon>
        <taxon>Trombidiformes</taxon>
        <taxon>Prostigmata</taxon>
        <taxon>Eupodina</taxon>
        <taxon>Eriophyoidea</taxon>
        <taxon>Phytoptidae</taxon>
        <taxon>Fragariocoptes</taxon>
    </lineage>
</organism>
<dbReference type="Gene3D" id="3.30.70.270">
    <property type="match status" value="1"/>
</dbReference>
<dbReference type="Pfam" id="PF17919">
    <property type="entry name" value="RT_RNaseH_2"/>
    <property type="match status" value="1"/>
</dbReference>
<reference evidence="3 4" key="1">
    <citation type="submission" date="2020-10" db="EMBL/GenBank/DDBJ databases">
        <authorList>
            <person name="Klimov P.B."/>
            <person name="Dyachkov S.M."/>
            <person name="Chetverikov P.E."/>
        </authorList>
    </citation>
    <scope>NUCLEOTIDE SEQUENCE [LARGE SCALE GENOMIC DNA]</scope>
    <source>
        <strain evidence="3">BMOC 18-1129-001#AD2665</strain>
        <tissue evidence="3">Entire mites</tissue>
    </source>
</reference>
<name>A0ABQ7S745_9ACAR</name>
<evidence type="ECO:0000259" key="2">
    <source>
        <dbReference type="Pfam" id="PF17919"/>
    </source>
</evidence>
<accession>A0ABQ7S745</accession>
<proteinExistence type="predicted"/>
<dbReference type="PANTHER" id="PTHR37984">
    <property type="entry name" value="PROTEIN CBG26694"/>
    <property type="match status" value="1"/>
</dbReference>
<feature type="domain" description="Reverse transcriptase/retrotransposon-derived protein RNase H-like" evidence="2">
    <location>
        <begin position="46"/>
        <end position="98"/>
    </location>
</feature>
<protein>
    <submittedName>
        <fullName evidence="3">Ty3b-g</fullName>
    </submittedName>
</protein>
<comment type="caution">
    <text evidence="3">The sequence shown here is derived from an EMBL/GenBank/DDBJ whole genome shotgun (WGS) entry which is preliminary data.</text>
</comment>
<gene>
    <name evidence="3" type="primary">TY3B-G</name>
    <name evidence="3" type="ORF">GZH46_02237</name>
</gene>
<sequence length="101" mass="11399">MPPPIDVSGVRRFLGMSRYYRRFIANFASFAQPLSQLTKKDEHFVWQDMQQAAFDRLKEALTSSPVLVHFNEKAELVIKTDASIIGLGAVLLQKEPDGCIC</sequence>
<evidence type="ECO:0000313" key="4">
    <source>
        <dbReference type="Proteomes" id="UP000825002"/>
    </source>
</evidence>
<evidence type="ECO:0000256" key="1">
    <source>
        <dbReference type="ARBA" id="ARBA00023268"/>
    </source>
</evidence>
<feature type="non-terminal residue" evidence="3">
    <location>
        <position position="1"/>
    </location>
</feature>
<dbReference type="SUPFAM" id="SSF56672">
    <property type="entry name" value="DNA/RNA polymerases"/>
    <property type="match status" value="1"/>
</dbReference>
<dbReference type="InterPro" id="IPR041577">
    <property type="entry name" value="RT_RNaseH_2"/>
</dbReference>
<dbReference type="InterPro" id="IPR043128">
    <property type="entry name" value="Rev_trsase/Diguanyl_cyclase"/>
</dbReference>